<dbReference type="Proteomes" id="UP000640333">
    <property type="component" value="Unassembled WGS sequence"/>
</dbReference>
<dbReference type="CDD" id="cd13665">
    <property type="entry name" value="PBP2_TRAP_Dctp3_4"/>
    <property type="match status" value="1"/>
</dbReference>
<organism evidence="3 4">
    <name type="scientific">Pontibacterium sinense</name>
    <dbReference type="NCBI Taxonomy" id="2781979"/>
    <lineage>
        <taxon>Bacteria</taxon>
        <taxon>Pseudomonadati</taxon>
        <taxon>Pseudomonadota</taxon>
        <taxon>Gammaproteobacteria</taxon>
        <taxon>Oceanospirillales</taxon>
        <taxon>Oceanospirillaceae</taxon>
        <taxon>Pontibacterium</taxon>
    </lineage>
</organism>
<evidence type="ECO:0000256" key="1">
    <source>
        <dbReference type="ARBA" id="ARBA00022729"/>
    </source>
</evidence>
<accession>A0A8J7JYN4</accession>
<dbReference type="AlphaFoldDB" id="A0A8J7JYN4"/>
<name>A0A8J7JYN4_9GAMM</name>
<feature type="signal peptide" evidence="2">
    <location>
        <begin position="1"/>
        <end position="23"/>
    </location>
</feature>
<feature type="chain" id="PRO_5035270565" evidence="2">
    <location>
        <begin position="24"/>
        <end position="339"/>
    </location>
</feature>
<dbReference type="PANTHER" id="PTHR33376">
    <property type="match status" value="1"/>
</dbReference>
<dbReference type="Pfam" id="PF03480">
    <property type="entry name" value="DctP"/>
    <property type="match status" value="1"/>
</dbReference>
<comment type="caution">
    <text evidence="3">The sequence shown here is derived from an EMBL/GenBank/DDBJ whole genome shotgun (WGS) entry which is preliminary data.</text>
</comment>
<dbReference type="InterPro" id="IPR018389">
    <property type="entry name" value="DctP_fam"/>
</dbReference>
<gene>
    <name evidence="3" type="ORF">IOQ59_11095</name>
</gene>
<dbReference type="PANTHER" id="PTHR33376:SF15">
    <property type="entry name" value="BLL6794 PROTEIN"/>
    <property type="match status" value="1"/>
</dbReference>
<evidence type="ECO:0000313" key="3">
    <source>
        <dbReference type="EMBL" id="MBE9397803.1"/>
    </source>
</evidence>
<reference evidence="3" key="1">
    <citation type="submission" date="2020-10" db="EMBL/GenBank/DDBJ databases">
        <title>Bacterium isolated from coastal waters sediment.</title>
        <authorList>
            <person name="Chen R.-J."/>
            <person name="Lu D.-C."/>
            <person name="Zhu K.-L."/>
            <person name="Du Z.-J."/>
        </authorList>
    </citation>
    <scope>NUCLEOTIDE SEQUENCE</scope>
    <source>
        <strain evidence="3">N1Y112</strain>
    </source>
</reference>
<dbReference type="RefSeq" id="WP_193953359.1">
    <property type="nucleotide sequence ID" value="NZ_JADEYS010000010.1"/>
</dbReference>
<dbReference type="NCBIfam" id="NF037995">
    <property type="entry name" value="TRAP_S1"/>
    <property type="match status" value="1"/>
</dbReference>
<protein>
    <submittedName>
        <fullName evidence="3">TRAP transporter substrate-binding protein</fullName>
    </submittedName>
</protein>
<sequence length="339" mass="36984">MRKVFKTVVAGIVFSASVSTAYAETKLTLSSWLPPTHPVVKNMIVPWTEQVKEVTEGRVTVNILAKGLGHPKVHYDIARDGLADITYSVHGYTPGRFVMTKAVELPFGGDSAEALSVAYWRVHQKYLSKAREHKDTQLLSVFTHGPGLIHNSQKTVNNVSDLSGMKMRVGGGVVNDVASSLKAVPLLKPASKSYELLSHGVADGTLLPMESVMGFKIQDLVKHTTVVPGGLYNISFFLVMNRDRFRDISKEDQDAIMRVSGEAFAKMAGRAWDEADKAALSALKANGNEVIVADDAFIDSVKQRTATLEGEWIKEAKKRGVDGAAALNELRQITASYNQ</sequence>
<dbReference type="GO" id="GO:0055085">
    <property type="term" value="P:transmembrane transport"/>
    <property type="evidence" value="ECO:0007669"/>
    <property type="project" value="InterPro"/>
</dbReference>
<dbReference type="InterPro" id="IPR038404">
    <property type="entry name" value="TRAP_DctP_sf"/>
</dbReference>
<dbReference type="EMBL" id="JADEYS010000010">
    <property type="protein sequence ID" value="MBE9397803.1"/>
    <property type="molecule type" value="Genomic_DNA"/>
</dbReference>
<evidence type="ECO:0000313" key="4">
    <source>
        <dbReference type="Proteomes" id="UP000640333"/>
    </source>
</evidence>
<dbReference type="Gene3D" id="3.40.190.170">
    <property type="entry name" value="Bacterial extracellular solute-binding protein, family 7"/>
    <property type="match status" value="1"/>
</dbReference>
<keyword evidence="4" id="KW-1185">Reference proteome</keyword>
<evidence type="ECO:0000256" key="2">
    <source>
        <dbReference type="SAM" id="SignalP"/>
    </source>
</evidence>
<keyword evidence="1 2" id="KW-0732">Signal</keyword>
<proteinExistence type="predicted"/>